<dbReference type="EMBL" id="CAMXCT010006558">
    <property type="protein sequence ID" value="CAI4015931.1"/>
    <property type="molecule type" value="Genomic_DNA"/>
</dbReference>
<sequence>MLRSSLAGVAVSAVSAVSMSHGSGHFRFLLWASTLDSLWAKPFPGPSFAHVVNLMPKEDIGQRVAMASWLHARKVAAAAGIDVSLYTVEIGGEAKVRRSREFHELLDLNRTSRSILASRFWDPPSLPLARDILERALDVEADYIVLTLADVSLMPNFYEDVLGLLQSSGASPALSIHRVDVYGWEGLLPQGIVDDESLIKLTPFFDLTLKHPQLHPGSDCFVFERKALPLMIDAVGYVFLGGAPYGQMLLSAMDHAADLHIIEGKKWAFHLSLTREFREGFDWKSGAPEPKDFLAYNNLAGFGLSSVPVPGYRAFPSTLAILDRAVSKFYVSTEVAMDKVGYFMDPNMCFAENGTIAGVALVLAGAPHDLTGPVMGFGVWRQVARQGARLQALRRMFELPVNLRQGGFRPSRVIVSMNVPFQPGDCFGWLWKHDWAGVYLGLEAPQKDTQYVLYAAYTQGVQVPKVIRFSKRIHGTFSIRPIFMYNSELAEMKRQENETATEASAVMKSRKIPINHGLQPTNM</sequence>
<reference evidence="2 3" key="2">
    <citation type="submission" date="2024-05" db="EMBL/GenBank/DDBJ databases">
        <authorList>
            <person name="Chen Y."/>
            <person name="Shah S."/>
            <person name="Dougan E. K."/>
            <person name="Thang M."/>
            <person name="Chan C."/>
        </authorList>
    </citation>
    <scope>NUCLEOTIDE SEQUENCE [LARGE SCALE GENOMIC DNA]</scope>
</reference>
<keyword evidence="2" id="KW-0808">Transferase</keyword>
<comment type="caution">
    <text evidence="1">The sequence shown here is derived from an EMBL/GenBank/DDBJ whole genome shotgun (WGS) entry which is preliminary data.</text>
</comment>
<protein>
    <submittedName>
        <fullName evidence="2">Kinase D-interacting substrate of 220 kDa</fullName>
    </submittedName>
</protein>
<dbReference type="AlphaFoldDB" id="A0A9P1DUW5"/>
<dbReference type="Proteomes" id="UP001152797">
    <property type="component" value="Unassembled WGS sequence"/>
</dbReference>
<evidence type="ECO:0000313" key="3">
    <source>
        <dbReference type="Proteomes" id="UP001152797"/>
    </source>
</evidence>
<reference evidence="1" key="1">
    <citation type="submission" date="2022-10" db="EMBL/GenBank/DDBJ databases">
        <authorList>
            <person name="Chen Y."/>
            <person name="Dougan E. K."/>
            <person name="Chan C."/>
            <person name="Rhodes N."/>
            <person name="Thang M."/>
        </authorList>
    </citation>
    <scope>NUCLEOTIDE SEQUENCE</scope>
</reference>
<keyword evidence="2" id="KW-0418">Kinase</keyword>
<keyword evidence="3" id="KW-1185">Reference proteome</keyword>
<accession>A0A9P1DUW5</accession>
<name>A0A9P1DUW5_9DINO</name>
<proteinExistence type="predicted"/>
<evidence type="ECO:0000313" key="2">
    <source>
        <dbReference type="EMBL" id="CAL4803243.1"/>
    </source>
</evidence>
<evidence type="ECO:0000313" key="1">
    <source>
        <dbReference type="EMBL" id="CAI4015931.1"/>
    </source>
</evidence>
<dbReference type="EMBL" id="CAMXCT030006558">
    <property type="protein sequence ID" value="CAL4803243.1"/>
    <property type="molecule type" value="Genomic_DNA"/>
</dbReference>
<dbReference type="GO" id="GO:0016301">
    <property type="term" value="F:kinase activity"/>
    <property type="evidence" value="ECO:0007669"/>
    <property type="project" value="UniProtKB-KW"/>
</dbReference>
<dbReference type="EMBL" id="CAMXCT020006558">
    <property type="protein sequence ID" value="CAL1169306.1"/>
    <property type="molecule type" value="Genomic_DNA"/>
</dbReference>
<organism evidence="1">
    <name type="scientific">Cladocopium goreaui</name>
    <dbReference type="NCBI Taxonomy" id="2562237"/>
    <lineage>
        <taxon>Eukaryota</taxon>
        <taxon>Sar</taxon>
        <taxon>Alveolata</taxon>
        <taxon>Dinophyceae</taxon>
        <taxon>Suessiales</taxon>
        <taxon>Symbiodiniaceae</taxon>
        <taxon>Cladocopium</taxon>
    </lineage>
</organism>
<dbReference type="OrthoDB" id="410582at2759"/>
<gene>
    <name evidence="1" type="ORF">C1SCF055_LOCUS40727</name>
</gene>